<evidence type="ECO:0000313" key="3">
    <source>
        <dbReference type="Proteomes" id="UP000253410"/>
    </source>
</evidence>
<organism evidence="2 3">
    <name type="scientific">Chitinophaga flava</name>
    <dbReference type="NCBI Taxonomy" id="2259036"/>
    <lineage>
        <taxon>Bacteria</taxon>
        <taxon>Pseudomonadati</taxon>
        <taxon>Bacteroidota</taxon>
        <taxon>Chitinophagia</taxon>
        <taxon>Chitinophagales</taxon>
        <taxon>Chitinophagaceae</taxon>
        <taxon>Chitinophaga</taxon>
    </lineage>
</organism>
<dbReference type="OrthoDB" id="9812126at2"/>
<dbReference type="GO" id="GO:0005737">
    <property type="term" value="C:cytoplasm"/>
    <property type="evidence" value="ECO:0007669"/>
    <property type="project" value="TreeGrafter"/>
</dbReference>
<dbReference type="Proteomes" id="UP000253410">
    <property type="component" value="Unassembled WGS sequence"/>
</dbReference>
<sequence>MKEKRYAILIGQDKYHDQPLKYSNKDVNDLRKTLISHCRFEEENIYTIDDTILPVAERIAHSIALVKNKVVANQDLFLFYYSGHGVFNDAEEESVLELVDQTTLSVKQIMNEYFEPLSAKNQYLIIDACHAGGNIYVKGNHSKIERKNYYDSKEIYLLFAAEADRKALQSDGFQNSIFTHFFIQAIHDEAHYDSNGFLTMSSIDTYIKRKASELKKYIQIPVSESRTRGYKPFSYLPVQQKIQTDIITQPLKNIEMQKKKTDMAEEAQSDDKFDLEESLKYENRKMLQTSLQGVFKNCISNFKSQYNDHTINALSISEAGINTSLEGHLEKAIIEGASNFGLMAIHDIFEKTLHEPQKRTPKGLASMVDILYGEPSPFYTYSINFHHEFIHSAVIKFESSSVYNVSASLVFLCYQVAFGFVLCSVKLLYSWDGTKEKINPDFISPSFTSYRLMESNIQTVEQDILHGMKNLQEIVIANNELRRKDIQKFLQRAK</sequence>
<evidence type="ECO:0000259" key="1">
    <source>
        <dbReference type="Pfam" id="PF00656"/>
    </source>
</evidence>
<dbReference type="InterPro" id="IPR050452">
    <property type="entry name" value="Metacaspase"/>
</dbReference>
<proteinExistence type="predicted"/>
<dbReference type="PANTHER" id="PTHR48104:SF30">
    <property type="entry name" value="METACASPASE-1"/>
    <property type="match status" value="1"/>
</dbReference>
<comment type="caution">
    <text evidence="2">The sequence shown here is derived from an EMBL/GenBank/DDBJ whole genome shotgun (WGS) entry which is preliminary data.</text>
</comment>
<dbReference type="InterPro" id="IPR029030">
    <property type="entry name" value="Caspase-like_dom_sf"/>
</dbReference>
<gene>
    <name evidence="2" type="ORF">DF182_22320</name>
</gene>
<keyword evidence="3" id="KW-1185">Reference proteome</keyword>
<evidence type="ECO:0000313" key="2">
    <source>
        <dbReference type="EMBL" id="RBL89262.1"/>
    </source>
</evidence>
<name>A0A365XSD4_9BACT</name>
<dbReference type="InterPro" id="IPR011600">
    <property type="entry name" value="Pept_C14_caspase"/>
</dbReference>
<dbReference type="Pfam" id="PF00656">
    <property type="entry name" value="Peptidase_C14"/>
    <property type="match status" value="1"/>
</dbReference>
<dbReference type="AlphaFoldDB" id="A0A365XSD4"/>
<dbReference type="EMBL" id="QFFJ01000002">
    <property type="protein sequence ID" value="RBL89262.1"/>
    <property type="molecule type" value="Genomic_DNA"/>
</dbReference>
<dbReference type="PANTHER" id="PTHR48104">
    <property type="entry name" value="METACASPASE-4"/>
    <property type="match status" value="1"/>
</dbReference>
<protein>
    <recommendedName>
        <fullName evidence="1">Peptidase C14 caspase domain-containing protein</fullName>
    </recommendedName>
</protein>
<dbReference type="Gene3D" id="3.40.50.1460">
    <property type="match status" value="1"/>
</dbReference>
<feature type="domain" description="Peptidase C14 caspase" evidence="1">
    <location>
        <begin position="4"/>
        <end position="226"/>
    </location>
</feature>
<dbReference type="GO" id="GO:0004197">
    <property type="term" value="F:cysteine-type endopeptidase activity"/>
    <property type="evidence" value="ECO:0007669"/>
    <property type="project" value="InterPro"/>
</dbReference>
<accession>A0A365XSD4</accession>
<dbReference type="SUPFAM" id="SSF52129">
    <property type="entry name" value="Caspase-like"/>
    <property type="match status" value="1"/>
</dbReference>
<reference evidence="2 3" key="1">
    <citation type="submission" date="2018-05" db="EMBL/GenBank/DDBJ databases">
        <title>Chitinophaga sp. K3CV102501T nov., isolated from isolated from a monsoon evergreen broad-leaved forest soil.</title>
        <authorList>
            <person name="Lv Y."/>
        </authorList>
    </citation>
    <scope>NUCLEOTIDE SEQUENCE [LARGE SCALE GENOMIC DNA]</scope>
    <source>
        <strain evidence="2 3">GDMCC 1.1325</strain>
    </source>
</reference>
<dbReference type="RefSeq" id="WP_113618006.1">
    <property type="nucleotide sequence ID" value="NZ_QFFJ01000002.1"/>
</dbReference>
<dbReference type="GO" id="GO:0006508">
    <property type="term" value="P:proteolysis"/>
    <property type="evidence" value="ECO:0007669"/>
    <property type="project" value="InterPro"/>
</dbReference>